<dbReference type="AlphaFoldDB" id="A0A2G9YD63"/>
<dbReference type="GO" id="GO:0003700">
    <property type="term" value="F:DNA-binding transcription factor activity"/>
    <property type="evidence" value="ECO:0007669"/>
    <property type="project" value="InterPro"/>
</dbReference>
<dbReference type="InterPro" id="IPR038087">
    <property type="entry name" value="RNAP_delta_N_dom_sf"/>
</dbReference>
<dbReference type="PANTHER" id="PTHR30603">
    <property type="entry name" value="RNA POLYMERASE SIGMA FACTOR RPO"/>
    <property type="match status" value="1"/>
</dbReference>
<evidence type="ECO:0000259" key="2">
    <source>
        <dbReference type="PROSITE" id="PS51913"/>
    </source>
</evidence>
<sequence length="260" mass="30176">MNPYEIVNNLIKPLPAKTREILRRRFGLNRKKPQTLQEIGTSYDLTRERIRQIEANALAAIKNRDIYKPILLNLEKIFIKHKKLALAEKLSQEFAGFQAPYFFILHLDDGFLKFCNNQAFKYHWASDKNIAGQAQKGILDLTKYLTNKKEPISKQEVSDYIDLDYLEISKLIGKNIFEQFGLIDWSEISPTGIKDKAYLILKKVQKPLHFKEITDLINQANFSDGRRAYSPTVHNELIRDPRFVREGLGIYGLSNNLGNY</sequence>
<proteinExistence type="predicted"/>
<dbReference type="Gene3D" id="1.10.10.10">
    <property type="entry name" value="Winged helix-like DNA-binding domain superfamily/Winged helix DNA-binding domain"/>
    <property type="match status" value="1"/>
</dbReference>
<evidence type="ECO:0000256" key="1">
    <source>
        <dbReference type="ARBA" id="ARBA00023163"/>
    </source>
</evidence>
<dbReference type="InterPro" id="IPR007759">
    <property type="entry name" value="Asxl_HARE-HTH"/>
</dbReference>
<dbReference type="CDD" id="cd06171">
    <property type="entry name" value="Sigma70_r4"/>
    <property type="match status" value="1"/>
</dbReference>
<dbReference type="InterPro" id="IPR050239">
    <property type="entry name" value="Sigma-70_RNA_pol_init_factors"/>
</dbReference>
<comment type="caution">
    <text evidence="3">The sequence shown here is derived from an EMBL/GenBank/DDBJ whole genome shotgun (WGS) entry which is preliminary data.</text>
</comment>
<dbReference type="EMBL" id="PCRH01000027">
    <property type="protein sequence ID" value="PIP17189.1"/>
    <property type="molecule type" value="Genomic_DNA"/>
</dbReference>
<evidence type="ECO:0000313" key="4">
    <source>
        <dbReference type="Proteomes" id="UP000231480"/>
    </source>
</evidence>
<dbReference type="InterPro" id="IPR013324">
    <property type="entry name" value="RNA_pol_sigma_r3/r4-like"/>
</dbReference>
<reference evidence="3 4" key="1">
    <citation type="submission" date="2017-09" db="EMBL/GenBank/DDBJ databases">
        <title>Depth-based differentiation of microbial function through sediment-hosted aquifers and enrichment of novel symbionts in the deep terrestrial subsurface.</title>
        <authorList>
            <person name="Probst A.J."/>
            <person name="Ladd B."/>
            <person name="Jarett J.K."/>
            <person name="Geller-Mcgrath D.E."/>
            <person name="Sieber C.M."/>
            <person name="Emerson J.B."/>
            <person name="Anantharaman K."/>
            <person name="Thomas B.C."/>
            <person name="Malmstrom R."/>
            <person name="Stieglmeier M."/>
            <person name="Klingl A."/>
            <person name="Woyke T."/>
            <person name="Ryan C.M."/>
            <person name="Banfield J.F."/>
        </authorList>
    </citation>
    <scope>NUCLEOTIDE SEQUENCE [LARGE SCALE GENOMIC DNA]</scope>
    <source>
        <strain evidence="3">CG23_combo_of_CG06-09_8_20_14_all_37_13</strain>
    </source>
</reference>
<name>A0A2G9YD63_9BACT</name>
<gene>
    <name evidence="3" type="ORF">COX44_01245</name>
</gene>
<feature type="domain" description="HTH HARE-type" evidence="2">
    <location>
        <begin position="191"/>
        <end position="256"/>
    </location>
</feature>
<dbReference type="GO" id="GO:0006352">
    <property type="term" value="P:DNA-templated transcription initiation"/>
    <property type="evidence" value="ECO:0007669"/>
    <property type="project" value="InterPro"/>
</dbReference>
<evidence type="ECO:0000313" key="3">
    <source>
        <dbReference type="EMBL" id="PIP17189.1"/>
    </source>
</evidence>
<dbReference type="Proteomes" id="UP000231480">
    <property type="component" value="Unassembled WGS sequence"/>
</dbReference>
<dbReference type="InterPro" id="IPR036388">
    <property type="entry name" value="WH-like_DNA-bd_sf"/>
</dbReference>
<accession>A0A2G9YD63</accession>
<dbReference type="InterPro" id="IPR007630">
    <property type="entry name" value="RNA_pol_sigma70_r4"/>
</dbReference>
<dbReference type="Pfam" id="PF04545">
    <property type="entry name" value="Sigma70_r4"/>
    <property type="match status" value="1"/>
</dbReference>
<dbReference type="PRINTS" id="PR00046">
    <property type="entry name" value="SIGMA70FCT"/>
</dbReference>
<dbReference type="PROSITE" id="PS51913">
    <property type="entry name" value="HTH_HARE"/>
    <property type="match status" value="1"/>
</dbReference>
<dbReference type="PANTHER" id="PTHR30603:SF47">
    <property type="entry name" value="RNA POLYMERASE SIGMA FACTOR SIGD, CHLOROPLASTIC"/>
    <property type="match status" value="1"/>
</dbReference>
<dbReference type="SUPFAM" id="SSF88659">
    <property type="entry name" value="Sigma3 and sigma4 domains of RNA polymerase sigma factors"/>
    <property type="match status" value="1"/>
</dbReference>
<dbReference type="Gene3D" id="1.10.10.1250">
    <property type="entry name" value="RNA polymerase, subunit delta, N-terminal domain"/>
    <property type="match status" value="1"/>
</dbReference>
<dbReference type="PROSITE" id="PS00716">
    <property type="entry name" value="SIGMA70_2"/>
    <property type="match status" value="1"/>
</dbReference>
<organism evidence="3 4">
    <name type="scientific">Candidatus Portnoybacteria bacterium CG23_combo_of_CG06-09_8_20_14_all_37_13</name>
    <dbReference type="NCBI Taxonomy" id="1974819"/>
    <lineage>
        <taxon>Bacteria</taxon>
        <taxon>Candidatus Portnoyibacteriota</taxon>
    </lineage>
</organism>
<protein>
    <recommendedName>
        <fullName evidence="2">HTH HARE-type domain-containing protein</fullName>
    </recommendedName>
</protein>
<dbReference type="InterPro" id="IPR000943">
    <property type="entry name" value="RNA_pol_sigma70"/>
</dbReference>
<keyword evidence="1" id="KW-0804">Transcription</keyword>